<sequence>MIVIERRRQQASNSFMTSRRADDFIKRQRFRRNQNQGPGIRSNLGHNEAALWGKWENGTAWESTADASRKG</sequence>
<evidence type="ECO:0000313" key="2">
    <source>
        <dbReference type="Proteomes" id="UP001307889"/>
    </source>
</evidence>
<accession>A0ABN7AFM5</accession>
<proteinExistence type="predicted"/>
<protein>
    <submittedName>
        <fullName evidence="1">Uncharacterized protein</fullName>
    </submittedName>
</protein>
<dbReference type="EMBL" id="AP028909">
    <property type="protein sequence ID" value="BES89686.1"/>
    <property type="molecule type" value="Genomic_DNA"/>
</dbReference>
<organism evidence="1 2">
    <name type="scientific">Nesidiocoris tenuis</name>
    <dbReference type="NCBI Taxonomy" id="355587"/>
    <lineage>
        <taxon>Eukaryota</taxon>
        <taxon>Metazoa</taxon>
        <taxon>Ecdysozoa</taxon>
        <taxon>Arthropoda</taxon>
        <taxon>Hexapoda</taxon>
        <taxon>Insecta</taxon>
        <taxon>Pterygota</taxon>
        <taxon>Neoptera</taxon>
        <taxon>Paraneoptera</taxon>
        <taxon>Hemiptera</taxon>
        <taxon>Heteroptera</taxon>
        <taxon>Panheteroptera</taxon>
        <taxon>Cimicomorpha</taxon>
        <taxon>Miridae</taxon>
        <taxon>Dicyphina</taxon>
        <taxon>Nesidiocoris</taxon>
    </lineage>
</organism>
<keyword evidence="2" id="KW-1185">Reference proteome</keyword>
<gene>
    <name evidence="1" type="ORF">NTJ_02494</name>
</gene>
<name>A0ABN7AFM5_9HEMI</name>
<dbReference type="Proteomes" id="UP001307889">
    <property type="component" value="Chromosome 1"/>
</dbReference>
<evidence type="ECO:0000313" key="1">
    <source>
        <dbReference type="EMBL" id="BES89686.1"/>
    </source>
</evidence>
<reference evidence="1 2" key="1">
    <citation type="submission" date="2023-09" db="EMBL/GenBank/DDBJ databases">
        <title>Nesidiocoris tenuis whole genome shotgun sequence.</title>
        <authorList>
            <person name="Shibata T."/>
            <person name="Shimoda M."/>
            <person name="Kobayashi T."/>
            <person name="Uehara T."/>
        </authorList>
    </citation>
    <scope>NUCLEOTIDE SEQUENCE [LARGE SCALE GENOMIC DNA]</scope>
    <source>
        <strain evidence="1 2">Japan</strain>
    </source>
</reference>